<evidence type="ECO:0000256" key="1">
    <source>
        <dbReference type="SAM" id="MobiDB-lite"/>
    </source>
</evidence>
<reference evidence="3" key="1">
    <citation type="submission" date="2023-03" db="EMBL/GenBank/DDBJ databases">
        <title>Massive genome expansion in bonnet fungi (Mycena s.s.) driven by repeated elements and novel gene families across ecological guilds.</title>
        <authorList>
            <consortium name="Lawrence Berkeley National Laboratory"/>
            <person name="Harder C.B."/>
            <person name="Miyauchi S."/>
            <person name="Viragh M."/>
            <person name="Kuo A."/>
            <person name="Thoen E."/>
            <person name="Andreopoulos B."/>
            <person name="Lu D."/>
            <person name="Skrede I."/>
            <person name="Drula E."/>
            <person name="Henrissat B."/>
            <person name="Morin E."/>
            <person name="Kohler A."/>
            <person name="Barry K."/>
            <person name="LaButti K."/>
            <person name="Morin E."/>
            <person name="Salamov A."/>
            <person name="Lipzen A."/>
            <person name="Mereny Z."/>
            <person name="Hegedus B."/>
            <person name="Baldrian P."/>
            <person name="Stursova M."/>
            <person name="Weitz H."/>
            <person name="Taylor A."/>
            <person name="Grigoriev I.V."/>
            <person name="Nagy L.G."/>
            <person name="Martin F."/>
            <person name="Kauserud H."/>
        </authorList>
    </citation>
    <scope>NUCLEOTIDE SEQUENCE</scope>
    <source>
        <strain evidence="3">CBHHK200</strain>
    </source>
</reference>
<keyword evidence="2" id="KW-0732">Signal</keyword>
<name>A0AAD6T853_9AGAR</name>
<proteinExistence type="predicted"/>
<gene>
    <name evidence="3" type="ORF">C8F04DRAFT_1391350</name>
</gene>
<dbReference type="EMBL" id="JARJCM010000018">
    <property type="protein sequence ID" value="KAJ7041264.1"/>
    <property type="molecule type" value="Genomic_DNA"/>
</dbReference>
<evidence type="ECO:0008006" key="5">
    <source>
        <dbReference type="Google" id="ProtNLM"/>
    </source>
</evidence>
<sequence length="238" mass="25222">MSIHTITPALLLLPAPLMSASHNPSLPRAVPHTPDSAALVSPSNPAFLQRALSLTLASVQPLTRKHLRHDDAWNVHEEDGMGAERRRGRRTRGGPERQGRFHGTAARGLVPALLGICSRSTVSRAVSPLPTHTALPLPATPVHRVPGALCAEFAHVDAVAVAVYALCAPCVPVSVLSPRAHSCHVRGPSLRGLIPVQAPTPASRGLGATAHPRSAACLLVCSPESIPRTLRRHVFTFF</sequence>
<evidence type="ECO:0000256" key="2">
    <source>
        <dbReference type="SAM" id="SignalP"/>
    </source>
</evidence>
<feature type="region of interest" description="Disordered" evidence="1">
    <location>
        <begin position="78"/>
        <end position="103"/>
    </location>
</feature>
<evidence type="ECO:0000313" key="4">
    <source>
        <dbReference type="Proteomes" id="UP001218188"/>
    </source>
</evidence>
<dbReference type="Proteomes" id="UP001218188">
    <property type="component" value="Unassembled WGS sequence"/>
</dbReference>
<dbReference type="AlphaFoldDB" id="A0AAD6T853"/>
<accession>A0AAD6T853</accession>
<protein>
    <recommendedName>
        <fullName evidence="5">Secreted protein</fullName>
    </recommendedName>
</protein>
<organism evidence="3 4">
    <name type="scientific">Mycena alexandri</name>
    <dbReference type="NCBI Taxonomy" id="1745969"/>
    <lineage>
        <taxon>Eukaryota</taxon>
        <taxon>Fungi</taxon>
        <taxon>Dikarya</taxon>
        <taxon>Basidiomycota</taxon>
        <taxon>Agaricomycotina</taxon>
        <taxon>Agaricomycetes</taxon>
        <taxon>Agaricomycetidae</taxon>
        <taxon>Agaricales</taxon>
        <taxon>Marasmiineae</taxon>
        <taxon>Mycenaceae</taxon>
        <taxon>Mycena</taxon>
    </lineage>
</organism>
<evidence type="ECO:0000313" key="3">
    <source>
        <dbReference type="EMBL" id="KAJ7041264.1"/>
    </source>
</evidence>
<feature type="signal peptide" evidence="2">
    <location>
        <begin position="1"/>
        <end position="20"/>
    </location>
</feature>
<keyword evidence="4" id="KW-1185">Reference proteome</keyword>
<feature type="chain" id="PRO_5042144418" description="Secreted protein" evidence="2">
    <location>
        <begin position="21"/>
        <end position="238"/>
    </location>
</feature>
<comment type="caution">
    <text evidence="3">The sequence shown here is derived from an EMBL/GenBank/DDBJ whole genome shotgun (WGS) entry which is preliminary data.</text>
</comment>